<dbReference type="Pfam" id="PF12417">
    <property type="entry name" value="DUF3669"/>
    <property type="match status" value="1"/>
</dbReference>
<evidence type="ECO:0000313" key="3">
    <source>
        <dbReference type="Proteomes" id="UP000030651"/>
    </source>
</evidence>
<dbReference type="AlphaFoldDB" id="W3WGT0"/>
<gene>
    <name evidence="2" type="ORF">PFICI_15283</name>
</gene>
<evidence type="ECO:0000259" key="1">
    <source>
        <dbReference type="Pfam" id="PF12417"/>
    </source>
</evidence>
<dbReference type="Proteomes" id="UP000030651">
    <property type="component" value="Unassembled WGS sequence"/>
</dbReference>
<keyword evidence="3" id="KW-1185">Reference proteome</keyword>
<dbReference type="OMA" id="YARMMGE"/>
<dbReference type="InterPro" id="IPR022137">
    <property type="entry name" value="Znf_prot_DUF3669"/>
</dbReference>
<dbReference type="GeneID" id="19280296"/>
<proteinExistence type="predicted"/>
<dbReference type="RefSeq" id="XP_007842055.1">
    <property type="nucleotide sequence ID" value="XM_007843864.1"/>
</dbReference>
<dbReference type="OrthoDB" id="2993351at2759"/>
<sequence>MAHKVFHRESSSSTAYRRIGAGFCGSVWGDPEHHNVDSSVAIKREDGGPGRSLFNDFQIHKILITAYNECPQHIQAAFQIPECHEFVPDTYAGWTTTTLLNRFPQGYTACNILITQRIPPFPEQARHALTDKFCPTHLIENIKADTNNLDCLVRPYLGRRKFGQCRSKLRVFSLRNYPLHIDQMSDLGLDAFGYSTAIARALAFMYWKGKIDANDVEFVLAPAPDFALSQFHSAHLGGHNLWILDFDCCKSMSMNKEGVHRAAQAFLRNDPFYPCPGRENKEDQELWKHFRAQFLEASSYLLHDDDEASRILPNLLMETIEKFVQESSAGQQRIHEPVQ</sequence>
<dbReference type="eggNOG" id="ENOG502SHT4">
    <property type="taxonomic scope" value="Eukaryota"/>
</dbReference>
<dbReference type="InParanoid" id="W3WGT0"/>
<name>W3WGT0_PESFW</name>
<dbReference type="PANTHER" id="PTHR40780">
    <property type="entry name" value="DUF3669 DOMAIN-CONTAINING PROTEIN"/>
    <property type="match status" value="1"/>
</dbReference>
<dbReference type="HOGENOM" id="CLU_039531_2_1_1"/>
<protein>
    <recommendedName>
        <fullName evidence="1">DUF3669 domain-containing protein</fullName>
    </recommendedName>
</protein>
<accession>W3WGT0</accession>
<feature type="domain" description="DUF3669" evidence="1">
    <location>
        <begin position="241"/>
        <end position="304"/>
    </location>
</feature>
<dbReference type="KEGG" id="pfy:PFICI_15283"/>
<reference evidence="3" key="1">
    <citation type="journal article" date="2015" name="BMC Genomics">
        <title>Genomic and transcriptomic analysis of the endophytic fungus Pestalotiopsis fici reveals its lifestyle and high potential for synthesis of natural products.</title>
        <authorList>
            <person name="Wang X."/>
            <person name="Zhang X."/>
            <person name="Liu L."/>
            <person name="Xiang M."/>
            <person name="Wang W."/>
            <person name="Sun X."/>
            <person name="Che Y."/>
            <person name="Guo L."/>
            <person name="Liu G."/>
            <person name="Guo L."/>
            <person name="Wang C."/>
            <person name="Yin W.B."/>
            <person name="Stadler M."/>
            <person name="Zhang X."/>
            <person name="Liu X."/>
        </authorList>
    </citation>
    <scope>NUCLEOTIDE SEQUENCE [LARGE SCALE GENOMIC DNA]</scope>
    <source>
        <strain evidence="3">W106-1 / CGMCC3.15140</strain>
    </source>
</reference>
<evidence type="ECO:0000313" key="2">
    <source>
        <dbReference type="EMBL" id="ETS73108.1"/>
    </source>
</evidence>
<dbReference type="EMBL" id="KI912124">
    <property type="protein sequence ID" value="ETS73108.1"/>
    <property type="molecule type" value="Genomic_DNA"/>
</dbReference>
<organism evidence="2 3">
    <name type="scientific">Pestalotiopsis fici (strain W106-1 / CGMCC3.15140)</name>
    <dbReference type="NCBI Taxonomy" id="1229662"/>
    <lineage>
        <taxon>Eukaryota</taxon>
        <taxon>Fungi</taxon>
        <taxon>Dikarya</taxon>
        <taxon>Ascomycota</taxon>
        <taxon>Pezizomycotina</taxon>
        <taxon>Sordariomycetes</taxon>
        <taxon>Xylariomycetidae</taxon>
        <taxon>Amphisphaeriales</taxon>
        <taxon>Sporocadaceae</taxon>
        <taxon>Pestalotiopsis</taxon>
    </lineage>
</organism>
<dbReference type="PANTHER" id="PTHR40780:SF3">
    <property type="entry name" value="DUF3669 DOMAIN-CONTAINING PROTEIN"/>
    <property type="match status" value="1"/>
</dbReference>